<dbReference type="InterPro" id="IPR006315">
    <property type="entry name" value="OM_autotransptr_brl_dom"/>
</dbReference>
<dbReference type="InterPro" id="IPR036709">
    <property type="entry name" value="Autotransporte_beta_dom_sf"/>
</dbReference>
<sequence>MNGIIQRLGSRAQISGKMLGLLSGVSLLAVTAAPAKAEDNALRIISLNTWGASTLVPEAADLLSSGNYDFITIQEYRNSYGVDIQDKMSDLGAGDYSLHSKGDTGMAWRDKDIIEYSNTDEPVHVVVGGENGRPQTIIATEHLDYRDNAFLHRNREAHELNDWAASKASPIIMTGDFNAGDISERGLLEVVQQEFMMNRARETGNADHKAWALQYVARNHAIGSEKYAAAEAYINRETNTAPEGLFTDETYPVAGNTPYTMNLLKKQYQILQNPEDRERFAPHKLADGSTTWPSVEEDDEAFKWPSWGRTQIDHFIASRPYAKWWELTDAEDDRYVGGVLDQDISTTEAGVALSDHEPLAHEIRWKGPNVEEIGDGSGKVRLTFGANTRDSAERANEFRLSRNNHRTDVYLGQLSDKDGRPIYAQAPEVTEERLGFLLANAVYDRHDPEAFQNELALYVPEAQQAVYQAYLDKLTDTSNPEFFRNVLDDYFQAHRDEFPGIGSISDMSWEQWGDILMKYVDEDLAFETKPENPAWDELVATLGLNDPAVRAALSAKTGLDFENDPFAPLKLALDCADAQHLSLQGARAMCVDDHERFRDIVVTAGKTVAIDESAALGSTDGLITLDNGGIRTAGPDDDWAQWTGPITSLDKAIRFDGRGWIDVSHPTVPVTALKTFSGDGTFEKRGVGTLLLTADSSGFAGTTLVNQGKLLVGDENGVGKLGGSMTVNDGAVLGGSGTIGSGVGSLVSIAAGGTLSPGNSIGTLTIDGDLAFSSGSIFAVEVDPESGRSDAVTVTGKASLDGTLAHIGFDGVYDPRSTYTILSAGAIEGEFASVTSDFAFLTPDFMYGASEIGLKLQRNDRDFASLAATANQAAVAASVESIGFTAGNALYDAIVMLPDDPDFIRNGFDQLSGEIHASVKSALIEESGIVRGAEADRLRAAFGTVGASSAPVLAYGPDGANLAAPDQADGIAAWGSAFGSWNKFDGNANAAGLDSATGGLLVGVDIPAAETWRVGALAGYSHSSFDSDDRASSGSSDNYSLGLYAGSQWGGLGFRSGLAYTWHQIDTSRSVYIPGLTNALDSSYDAGTFQAFGELGYQFDLSDVQLEPFANLAYVNLDTDGYGESGGAAALSGASGSSDTTFTTVGVRVSSDFMIGQTRAKASGMIGWRHAFGDITPSVTQAFAGSTPFAITGVAVAEDAAVVEAGLDFDLSANTTIGVSYQGQFGDDVTYNGVNARFQVRF</sequence>
<name>A0A7W6KKV7_9HYPH</name>
<dbReference type="Pfam" id="PF03372">
    <property type="entry name" value="Exo_endo_phos"/>
    <property type="match status" value="1"/>
</dbReference>
<dbReference type="GO" id="GO:0019867">
    <property type="term" value="C:outer membrane"/>
    <property type="evidence" value="ECO:0007669"/>
    <property type="project" value="InterPro"/>
</dbReference>
<dbReference type="Gene3D" id="2.40.128.130">
    <property type="entry name" value="Autotransporter beta-domain"/>
    <property type="match status" value="1"/>
</dbReference>
<protein>
    <submittedName>
        <fullName evidence="4">Outer membrane autotransporter protein</fullName>
    </submittedName>
</protein>
<dbReference type="InterPro" id="IPR013425">
    <property type="entry name" value="Autotrns_rpt"/>
</dbReference>
<dbReference type="SUPFAM" id="SSF51126">
    <property type="entry name" value="Pectin lyase-like"/>
    <property type="match status" value="1"/>
</dbReference>
<evidence type="ECO:0000256" key="1">
    <source>
        <dbReference type="ARBA" id="ARBA00022729"/>
    </source>
</evidence>
<gene>
    <name evidence="4" type="ORF">GGR30_003126</name>
</gene>
<dbReference type="SUPFAM" id="SSF103515">
    <property type="entry name" value="Autotransporter"/>
    <property type="match status" value="1"/>
</dbReference>
<dbReference type="SUPFAM" id="SSF56219">
    <property type="entry name" value="DNase I-like"/>
    <property type="match status" value="1"/>
</dbReference>
<evidence type="ECO:0000313" key="4">
    <source>
        <dbReference type="EMBL" id="MBB4123186.1"/>
    </source>
</evidence>
<dbReference type="Gene3D" id="3.60.10.10">
    <property type="entry name" value="Endonuclease/exonuclease/phosphatase"/>
    <property type="match status" value="1"/>
</dbReference>
<dbReference type="Proteomes" id="UP000530571">
    <property type="component" value="Unassembled WGS sequence"/>
</dbReference>
<proteinExistence type="predicted"/>
<feature type="signal peptide" evidence="2">
    <location>
        <begin position="1"/>
        <end position="37"/>
    </location>
</feature>
<keyword evidence="1 2" id="KW-0732">Signal</keyword>
<dbReference type="AlphaFoldDB" id="A0A7W6KKV7"/>
<accession>A0A7W6KKV7</accession>
<dbReference type="PROSITE" id="PS51208">
    <property type="entry name" value="AUTOTRANSPORTER"/>
    <property type="match status" value="1"/>
</dbReference>
<feature type="chain" id="PRO_5031022155" evidence="2">
    <location>
        <begin position="38"/>
        <end position="1242"/>
    </location>
</feature>
<evidence type="ECO:0000259" key="3">
    <source>
        <dbReference type="PROSITE" id="PS51208"/>
    </source>
</evidence>
<dbReference type="RefSeq" id="WP_246413927.1">
    <property type="nucleotide sequence ID" value="NZ_JACIDZ010000010.1"/>
</dbReference>
<organism evidence="4 5">
    <name type="scientific">Martelella radicis</name>
    <dbReference type="NCBI Taxonomy" id="1397476"/>
    <lineage>
        <taxon>Bacteria</taxon>
        <taxon>Pseudomonadati</taxon>
        <taxon>Pseudomonadota</taxon>
        <taxon>Alphaproteobacteria</taxon>
        <taxon>Hyphomicrobiales</taxon>
        <taxon>Aurantimonadaceae</taxon>
        <taxon>Martelella</taxon>
    </lineage>
</organism>
<dbReference type="InterPro" id="IPR011050">
    <property type="entry name" value="Pectin_lyase_fold/virulence"/>
</dbReference>
<keyword evidence="5" id="KW-1185">Reference proteome</keyword>
<comment type="caution">
    <text evidence="4">The sequence shown here is derived from an EMBL/GenBank/DDBJ whole genome shotgun (WGS) entry which is preliminary data.</text>
</comment>
<dbReference type="EMBL" id="JACIDZ010000010">
    <property type="protein sequence ID" value="MBB4123186.1"/>
    <property type="molecule type" value="Genomic_DNA"/>
</dbReference>
<dbReference type="InterPro" id="IPR005135">
    <property type="entry name" value="Endo/exonuclease/phosphatase"/>
</dbReference>
<dbReference type="Pfam" id="PF03797">
    <property type="entry name" value="Autotransporter"/>
    <property type="match status" value="1"/>
</dbReference>
<dbReference type="SMART" id="SM00869">
    <property type="entry name" value="Autotransporter"/>
    <property type="match status" value="1"/>
</dbReference>
<dbReference type="InterPro" id="IPR005546">
    <property type="entry name" value="Autotransporte_beta"/>
</dbReference>
<dbReference type="NCBIfam" id="TIGR01414">
    <property type="entry name" value="autotrans_barl"/>
    <property type="match status" value="1"/>
</dbReference>
<evidence type="ECO:0000313" key="5">
    <source>
        <dbReference type="Proteomes" id="UP000530571"/>
    </source>
</evidence>
<dbReference type="NCBIfam" id="TIGR02601">
    <property type="entry name" value="autotrns_rpt"/>
    <property type="match status" value="1"/>
</dbReference>
<feature type="domain" description="Autotransporter" evidence="3">
    <location>
        <begin position="966"/>
        <end position="1242"/>
    </location>
</feature>
<dbReference type="InterPro" id="IPR036691">
    <property type="entry name" value="Endo/exonu/phosph_ase_sf"/>
</dbReference>
<evidence type="ECO:0000256" key="2">
    <source>
        <dbReference type="SAM" id="SignalP"/>
    </source>
</evidence>
<reference evidence="4 5" key="1">
    <citation type="submission" date="2020-08" db="EMBL/GenBank/DDBJ databases">
        <title>Genomic Encyclopedia of Type Strains, Phase IV (KMG-IV): sequencing the most valuable type-strain genomes for metagenomic binning, comparative biology and taxonomic classification.</title>
        <authorList>
            <person name="Goeker M."/>
        </authorList>
    </citation>
    <scope>NUCLEOTIDE SEQUENCE [LARGE SCALE GENOMIC DNA]</scope>
    <source>
        <strain evidence="4 5">DSM 28101</strain>
    </source>
</reference>